<evidence type="ECO:0008006" key="3">
    <source>
        <dbReference type="Google" id="ProtNLM"/>
    </source>
</evidence>
<sequence>MRIRAKVDRAPVNGGFPFAAASLAAASGLELDDPAPPGELSSELFAAYDMEHSAVRKIRALRATILQAVDQKPRGEALTCALVGMDCGDELPGIAGNLAIVMARLGMRTLLLEADFRAPRLAQLFGVPGDHGLIGYLDDSDEQPAPLATAVDGLQLLPAGAEQDLSTHHLERYSILEATRGWPAMTECVITGLPIGRDQEAGFLANVFAGFDTAVLLTKQHRTTYDRVRSVIDVLDSAAIPIAGTVLL</sequence>
<proteinExistence type="predicted"/>
<accession>A0ABU8RXF4</accession>
<dbReference type="Proteomes" id="UP001361239">
    <property type="component" value="Unassembled WGS sequence"/>
</dbReference>
<protein>
    <recommendedName>
        <fullName evidence="3">Mrp family chromosome partitioning ATPase</fullName>
    </recommendedName>
</protein>
<reference evidence="1 2" key="1">
    <citation type="submission" date="2024-03" db="EMBL/GenBank/DDBJ databases">
        <authorList>
            <person name="Jo J.-H."/>
        </authorList>
    </citation>
    <scope>NUCLEOTIDE SEQUENCE [LARGE SCALE GENOMIC DNA]</scope>
    <source>
        <strain evidence="1 2">PS1R-30</strain>
    </source>
</reference>
<dbReference type="Gene3D" id="3.40.50.300">
    <property type="entry name" value="P-loop containing nucleotide triphosphate hydrolases"/>
    <property type="match status" value="1"/>
</dbReference>
<evidence type="ECO:0000313" key="1">
    <source>
        <dbReference type="EMBL" id="MEJ5977775.1"/>
    </source>
</evidence>
<dbReference type="InterPro" id="IPR027417">
    <property type="entry name" value="P-loop_NTPase"/>
</dbReference>
<gene>
    <name evidence="1" type="ORF">WG901_14090</name>
</gene>
<dbReference type="SUPFAM" id="SSF52540">
    <property type="entry name" value="P-loop containing nucleoside triphosphate hydrolases"/>
    <property type="match status" value="1"/>
</dbReference>
<evidence type="ECO:0000313" key="2">
    <source>
        <dbReference type="Proteomes" id="UP001361239"/>
    </source>
</evidence>
<name>A0ABU8RXF4_9SPHN</name>
<keyword evidence="2" id="KW-1185">Reference proteome</keyword>
<comment type="caution">
    <text evidence="1">The sequence shown here is derived from an EMBL/GenBank/DDBJ whole genome shotgun (WGS) entry which is preliminary data.</text>
</comment>
<dbReference type="EMBL" id="JBBHJZ010000003">
    <property type="protein sequence ID" value="MEJ5977775.1"/>
    <property type="molecule type" value="Genomic_DNA"/>
</dbReference>
<dbReference type="RefSeq" id="WP_339587730.1">
    <property type="nucleotide sequence ID" value="NZ_JBBHJZ010000003.1"/>
</dbReference>
<organism evidence="1 2">
    <name type="scientific">Novosphingobium anseongense</name>
    <dbReference type="NCBI Taxonomy" id="3133436"/>
    <lineage>
        <taxon>Bacteria</taxon>
        <taxon>Pseudomonadati</taxon>
        <taxon>Pseudomonadota</taxon>
        <taxon>Alphaproteobacteria</taxon>
        <taxon>Sphingomonadales</taxon>
        <taxon>Sphingomonadaceae</taxon>
        <taxon>Novosphingobium</taxon>
    </lineage>
</organism>